<feature type="coiled-coil region" evidence="1">
    <location>
        <begin position="642"/>
        <end position="705"/>
    </location>
</feature>
<name>A0A6P5AIW9_BRABE</name>
<feature type="compositionally biased region" description="Pro residues" evidence="2">
    <location>
        <begin position="767"/>
        <end position="780"/>
    </location>
</feature>
<feature type="coiled-coil region" evidence="1">
    <location>
        <begin position="292"/>
        <end position="381"/>
    </location>
</feature>
<dbReference type="Proteomes" id="UP000515135">
    <property type="component" value="Unplaced"/>
</dbReference>
<dbReference type="Pfam" id="PF15450">
    <property type="entry name" value="CCDC154"/>
    <property type="match status" value="1"/>
</dbReference>
<evidence type="ECO:0000256" key="2">
    <source>
        <dbReference type="SAM" id="MobiDB-lite"/>
    </source>
</evidence>
<feature type="coiled-coil region" evidence="1">
    <location>
        <begin position="175"/>
        <end position="241"/>
    </location>
</feature>
<dbReference type="GeneID" id="109483345"/>
<evidence type="ECO:0000313" key="3">
    <source>
        <dbReference type="Proteomes" id="UP000515135"/>
    </source>
</evidence>
<evidence type="ECO:0000256" key="1">
    <source>
        <dbReference type="SAM" id="Coils"/>
    </source>
</evidence>
<sequence length="846" mass="96990">MSMWNEQRAPPFHTRVGILPGIGSDSPQPTSQNQVVPVTRGKQLSPLIDTGYGDTSSMGSVGKGADSRLTIVEQSNRALLEEVVRLQGELKASNRRQDQIISEERKARQQVIDNLRSSNDLISQLATRLKRAEDSVVEEREAVSALVSHTKQVEKAVISSQQELMGRRDTQSTRITELKHDLDQSKHAREQLERATMSLIDEVRQMKAKLDGQGVDLKQVADEVKQRSRRLEEDSRQAIDTIRKQSEMQQHSEVSSSQLRMQFDGRLGEVRDVVLELRNRQSQEEMSRRQLEQHMESRIAEMQSTLSNLEQKREGDLHTVDILQKEREQAAENERVRLQGKLSEIAEEVSKKILQKEIRLREEAQQKFHNVEKVLRGEEAARIGHERSIREENEKRWGALQQMNEQEFLALRDIVKVHKSKTAENFQTLSESVSVLEKQAMEAKRQLEKVLKAEIQTRQSQDQALSNRVDDLQEKLGVAVSTLQQAVGGVRTQMADVHAKTLQDMRNILDESRQSNTRSLADMDARIMGLNARVSHQEDAFEAKLGEIQSLQADNLRKNMESLTQWQALTQQQMKDIQEMLEKLPTEVSYIKEQQRVMKTEVETRLDTEMQARIRDIQNVREDITRILEDLNVSKGGDEAKLNAVQSQLTQGLAQVKNLEQMLQTSKTVMSTRVSSEAKSRIEEVQALREELIRLRADVINLKNREPAVPAEPPPRQEPRLPFFIRSPEDDFTSRVTLNKWGMYQAYRWWKIKRCWLQVLEREHSPTPQPKTPSPKPPQTPKQEDRPQQRGLTPSQRGHTPDKRTPTPQRSSSKAKKQSPTPRKDDEGSDGDEWGGTAEIDPFPLK</sequence>
<dbReference type="InterPro" id="IPR029512">
    <property type="entry name" value="CCDC154"/>
</dbReference>
<evidence type="ECO:0000313" key="4">
    <source>
        <dbReference type="RefSeq" id="XP_019641896.1"/>
    </source>
</evidence>
<feature type="coiled-coil region" evidence="1">
    <location>
        <begin position="426"/>
        <end position="453"/>
    </location>
</feature>
<accession>A0A6P5AIW9</accession>
<dbReference type="PANTHER" id="PTHR35153:SF1">
    <property type="entry name" value="COILED-COIL DOMAIN-CONTAINING PROTEIN 154"/>
    <property type="match status" value="1"/>
</dbReference>
<keyword evidence="1" id="KW-0175">Coiled coil</keyword>
<dbReference type="RefSeq" id="XP_019641896.1">
    <property type="nucleotide sequence ID" value="XM_019786337.1"/>
</dbReference>
<reference evidence="4" key="1">
    <citation type="submission" date="2025-08" db="UniProtKB">
        <authorList>
            <consortium name="RefSeq"/>
        </authorList>
    </citation>
    <scope>IDENTIFICATION</scope>
    <source>
        <tissue evidence="4">Gonad</tissue>
    </source>
</reference>
<dbReference type="KEGG" id="bbel:109483345"/>
<protein>
    <submittedName>
        <fullName evidence="4">Coiled-coil domain-containing protein 154-like isoform X1</fullName>
    </submittedName>
</protein>
<dbReference type="AlphaFoldDB" id="A0A6P5AIW9"/>
<dbReference type="PANTHER" id="PTHR35153">
    <property type="entry name" value="COILED-COIL DOMAIN-CONTAINING PROTEIN 154"/>
    <property type="match status" value="1"/>
</dbReference>
<organism evidence="3 4">
    <name type="scientific">Branchiostoma belcheri</name>
    <name type="common">Amphioxus</name>
    <dbReference type="NCBI Taxonomy" id="7741"/>
    <lineage>
        <taxon>Eukaryota</taxon>
        <taxon>Metazoa</taxon>
        <taxon>Chordata</taxon>
        <taxon>Cephalochordata</taxon>
        <taxon>Leptocardii</taxon>
        <taxon>Amphioxiformes</taxon>
        <taxon>Branchiostomatidae</taxon>
        <taxon>Branchiostoma</taxon>
    </lineage>
</organism>
<proteinExistence type="predicted"/>
<feature type="region of interest" description="Disordered" evidence="2">
    <location>
        <begin position="763"/>
        <end position="846"/>
    </location>
</feature>
<gene>
    <name evidence="4" type="primary">LOC109483345</name>
</gene>
<dbReference type="OrthoDB" id="9445857at2759"/>
<keyword evidence="3" id="KW-1185">Reference proteome</keyword>